<feature type="transmembrane region" description="Helical" evidence="2">
    <location>
        <begin position="199"/>
        <end position="220"/>
    </location>
</feature>
<comment type="caution">
    <text evidence="3">The sequence shown here is derived from an EMBL/GenBank/DDBJ whole genome shotgun (WGS) entry which is preliminary data.</text>
</comment>
<evidence type="ECO:0000256" key="2">
    <source>
        <dbReference type="SAM" id="Phobius"/>
    </source>
</evidence>
<feature type="transmembrane region" description="Helical" evidence="2">
    <location>
        <begin position="12"/>
        <end position="29"/>
    </location>
</feature>
<evidence type="ECO:0000313" key="3">
    <source>
        <dbReference type="EMBL" id="GIJ52056.1"/>
    </source>
</evidence>
<feature type="transmembrane region" description="Helical" evidence="2">
    <location>
        <begin position="270"/>
        <end position="292"/>
    </location>
</feature>
<evidence type="ECO:0000313" key="4">
    <source>
        <dbReference type="Proteomes" id="UP000619260"/>
    </source>
</evidence>
<dbReference type="Proteomes" id="UP000619260">
    <property type="component" value="Unassembled WGS sequence"/>
</dbReference>
<protein>
    <submittedName>
        <fullName evidence="3">Uncharacterized protein</fullName>
    </submittedName>
</protein>
<sequence length="317" mass="33359">MALRTRVGHTLRWGGLVATVGSAAVLATLESGDWLTSGNIRHQPGYMHFDTGALSADAGDFVRYFMVGALPWSAVVALTSISVGVRGPSIRLVAFLLPLLGGMVLLADAGDKTGWRLEYVDDARDRALVQDSATVAYAATGFLALAALLLLCRLHVVYSAMLVVAYTGIAAYHLAGAAALERQFGGAGQVHVTSAPRDYAVAATVAAVSAAVATVGSALLPKLRPEKKLLIVRFFLRTGRLTREFVESLRIGLTPVRQVPGYESRPHFRVLLLAGLVGMLMGGVAVVLAFALRHPVPDPPRTSSQPAGAAQLTGVAR</sequence>
<evidence type="ECO:0000256" key="1">
    <source>
        <dbReference type="SAM" id="MobiDB-lite"/>
    </source>
</evidence>
<reference evidence="3" key="1">
    <citation type="submission" date="2021-01" db="EMBL/GenBank/DDBJ databases">
        <title>Whole genome shotgun sequence of Virgisporangium aliadipatigenens NBRC 105644.</title>
        <authorList>
            <person name="Komaki H."/>
            <person name="Tamura T."/>
        </authorList>
    </citation>
    <scope>NUCLEOTIDE SEQUENCE</scope>
    <source>
        <strain evidence="3">NBRC 105644</strain>
    </source>
</reference>
<name>A0A8J3YYI7_9ACTN</name>
<gene>
    <name evidence="3" type="ORF">Val02_89420</name>
</gene>
<keyword evidence="2" id="KW-1133">Transmembrane helix</keyword>
<dbReference type="RefSeq" id="WP_203905453.1">
    <property type="nucleotide sequence ID" value="NZ_BOPF01000063.1"/>
</dbReference>
<feature type="transmembrane region" description="Helical" evidence="2">
    <location>
        <begin position="127"/>
        <end position="151"/>
    </location>
</feature>
<dbReference type="EMBL" id="BOPF01000063">
    <property type="protein sequence ID" value="GIJ52056.1"/>
    <property type="molecule type" value="Genomic_DNA"/>
</dbReference>
<feature type="transmembrane region" description="Helical" evidence="2">
    <location>
        <begin position="90"/>
        <end position="107"/>
    </location>
</feature>
<accession>A0A8J3YYI7</accession>
<dbReference type="AlphaFoldDB" id="A0A8J3YYI7"/>
<keyword evidence="2" id="KW-0812">Transmembrane</keyword>
<proteinExistence type="predicted"/>
<keyword evidence="4" id="KW-1185">Reference proteome</keyword>
<feature type="transmembrane region" description="Helical" evidence="2">
    <location>
        <begin position="158"/>
        <end position="179"/>
    </location>
</feature>
<feature type="region of interest" description="Disordered" evidence="1">
    <location>
        <begin position="297"/>
        <end position="317"/>
    </location>
</feature>
<organism evidence="3 4">
    <name type="scientific">Virgisporangium aliadipatigenens</name>
    <dbReference type="NCBI Taxonomy" id="741659"/>
    <lineage>
        <taxon>Bacteria</taxon>
        <taxon>Bacillati</taxon>
        <taxon>Actinomycetota</taxon>
        <taxon>Actinomycetes</taxon>
        <taxon>Micromonosporales</taxon>
        <taxon>Micromonosporaceae</taxon>
        <taxon>Virgisporangium</taxon>
    </lineage>
</organism>
<feature type="transmembrane region" description="Helical" evidence="2">
    <location>
        <begin position="61"/>
        <end position="83"/>
    </location>
</feature>
<keyword evidence="2" id="KW-0472">Membrane</keyword>